<dbReference type="AlphaFoldDB" id="A0A1V1P217"/>
<dbReference type="SUPFAM" id="SSF49464">
    <property type="entry name" value="Carboxypeptidase regulatory domain-like"/>
    <property type="match status" value="2"/>
</dbReference>
<evidence type="ECO:0000313" key="1">
    <source>
        <dbReference type="EMBL" id="ETR68841.1"/>
    </source>
</evidence>
<gene>
    <name evidence="1" type="ORF">OMM_04320</name>
</gene>
<evidence type="ECO:0000313" key="2">
    <source>
        <dbReference type="Proteomes" id="UP000189670"/>
    </source>
</evidence>
<comment type="caution">
    <text evidence="1">The sequence shown here is derived from an EMBL/GenBank/DDBJ whole genome shotgun (WGS) entry which is preliminary data.</text>
</comment>
<protein>
    <submittedName>
        <fullName evidence="1">Uncharacterized protein</fullName>
    </submittedName>
</protein>
<dbReference type="Gene3D" id="2.60.40.10">
    <property type="entry name" value="Immunoglobulins"/>
    <property type="match status" value="1"/>
</dbReference>
<dbReference type="Pfam" id="PF13620">
    <property type="entry name" value="CarboxypepD_reg"/>
    <property type="match status" value="1"/>
</dbReference>
<sequence>MPDEQNVDATFDVSDIDFTLNAGAEISGHIYDEDGNAVSGIAVEAWSDSIPEWSIARTDNSGAYTIKGLTQADDYIVYVDHPTKSYFYYSTDGTKSNASKVDVTNGNASDIDIHFFTIQSITGSVIDENGKALSNIWVYAWSDTEQSGNGAKTKPDGSFKILGLTRLMAHHNTDLQ</sequence>
<proteinExistence type="predicted"/>
<organism evidence="1 2">
    <name type="scientific">Candidatus Magnetoglobus multicellularis str. Araruama</name>
    <dbReference type="NCBI Taxonomy" id="890399"/>
    <lineage>
        <taxon>Bacteria</taxon>
        <taxon>Pseudomonadati</taxon>
        <taxon>Thermodesulfobacteriota</taxon>
        <taxon>Desulfobacteria</taxon>
        <taxon>Desulfobacterales</taxon>
        <taxon>Desulfobacteraceae</taxon>
        <taxon>Candidatus Magnetoglobus</taxon>
    </lineage>
</organism>
<dbReference type="EMBL" id="ATBP01000818">
    <property type="protein sequence ID" value="ETR68841.1"/>
    <property type="molecule type" value="Genomic_DNA"/>
</dbReference>
<name>A0A1V1P217_9BACT</name>
<dbReference type="Proteomes" id="UP000189670">
    <property type="component" value="Unassembled WGS sequence"/>
</dbReference>
<dbReference type="InterPro" id="IPR008969">
    <property type="entry name" value="CarboxyPept-like_regulatory"/>
</dbReference>
<dbReference type="InterPro" id="IPR013783">
    <property type="entry name" value="Ig-like_fold"/>
</dbReference>
<accession>A0A1V1P217</accession>
<reference evidence="2" key="1">
    <citation type="submission" date="2012-11" db="EMBL/GenBank/DDBJ databases">
        <authorList>
            <person name="Lucero-Rivera Y.E."/>
            <person name="Tovar-Ramirez D."/>
        </authorList>
    </citation>
    <scope>NUCLEOTIDE SEQUENCE [LARGE SCALE GENOMIC DNA]</scope>
    <source>
        <strain evidence="2">Araruama</strain>
    </source>
</reference>